<dbReference type="EMBL" id="JAVVDO010000004">
    <property type="protein sequence ID" value="MDT8330202.1"/>
    <property type="molecule type" value="Genomic_DNA"/>
</dbReference>
<keyword evidence="2" id="KW-1185">Reference proteome</keyword>
<gene>
    <name evidence="1" type="ORF">RQ831_03990</name>
</gene>
<dbReference type="InterPro" id="IPR045622">
    <property type="entry name" value="DUF6441"/>
</dbReference>
<proteinExistence type="predicted"/>
<sequence length="247" mass="27279">MRVTARISGSLRETIQEQTVLAAGAIRRGVEEAGQEIQAELRDQVAKAGFKGGGRRVANAWRLRVYPRQAKATLHPAALVYTQAPDIINAFETGSLIAVKKAKYLCWPTGFNATSGRRNASSRGGVRVTPQEMIEARDAVVLPVKDNPAVKLWCLRVRQASSIGGRSGRGRGRIRLYVGHRNVEVNTGRGKASDKALRTERILKYQLVPMFFLARQVDPRKRFDVAGVAKRADAVLERRLLGQLNRA</sequence>
<comment type="caution">
    <text evidence="1">The sequence shown here is derived from an EMBL/GenBank/DDBJ whole genome shotgun (WGS) entry which is preliminary data.</text>
</comment>
<accession>A0ABU3MBD8</accession>
<reference evidence="1 2" key="1">
    <citation type="journal article" date="2019" name="Microb. Pathog.">
        <title>Comparison of VITEK 2, MALDI-TOF MS, 16S rRNA gene sequencing, and whole-genome sequencing for identification of Roseomonas mucosa.</title>
        <authorList>
            <person name="Rudolph W.W."/>
            <person name="Gunzer F."/>
            <person name="Trauth M."/>
            <person name="Bunk B."/>
            <person name="Bigge R."/>
            <person name="Schrottner P."/>
        </authorList>
    </citation>
    <scope>NUCLEOTIDE SEQUENCE [LARGE SCALE GENOMIC DNA]</scope>
    <source>
        <strain evidence="1 2">DSM 103800</strain>
    </source>
</reference>
<dbReference type="Pfam" id="PF20039">
    <property type="entry name" value="DUF6441"/>
    <property type="match status" value="1"/>
</dbReference>
<evidence type="ECO:0000313" key="2">
    <source>
        <dbReference type="Proteomes" id="UP001258945"/>
    </source>
</evidence>
<dbReference type="RefSeq" id="WP_314280405.1">
    <property type="nucleotide sequence ID" value="NZ_JAVVDO010000004.1"/>
</dbReference>
<dbReference type="Proteomes" id="UP001258945">
    <property type="component" value="Unassembled WGS sequence"/>
</dbReference>
<name>A0ABU3MBD8_9PROT</name>
<protein>
    <submittedName>
        <fullName evidence="1">DUF6441 family protein</fullName>
    </submittedName>
</protein>
<organism evidence="1 2">
    <name type="scientific">Roseomonas gilardii</name>
    <dbReference type="NCBI Taxonomy" id="257708"/>
    <lineage>
        <taxon>Bacteria</taxon>
        <taxon>Pseudomonadati</taxon>
        <taxon>Pseudomonadota</taxon>
        <taxon>Alphaproteobacteria</taxon>
        <taxon>Acetobacterales</taxon>
        <taxon>Roseomonadaceae</taxon>
        <taxon>Roseomonas</taxon>
    </lineage>
</organism>
<evidence type="ECO:0000313" key="1">
    <source>
        <dbReference type="EMBL" id="MDT8330202.1"/>
    </source>
</evidence>